<dbReference type="InterPro" id="IPR004175">
    <property type="entry name" value="RNA_CPDase"/>
</dbReference>
<dbReference type="PANTHER" id="PTHR35561">
    <property type="entry name" value="RNA 2',3'-CYCLIC PHOSPHODIESTERASE"/>
    <property type="match status" value="1"/>
</dbReference>
<comment type="caution">
    <text evidence="4">The sequence shown here is derived from an EMBL/GenBank/DDBJ whole genome shotgun (WGS) entry which is preliminary data.</text>
</comment>
<reference evidence="4 5" key="1">
    <citation type="journal article" date="2011" name="Front. Microbiol.">
        <title>Genomic signatures of strain selection and enhancement in Bacillus atrophaeus var. globigii, a historical biowarfare simulant.</title>
        <authorList>
            <person name="Gibbons H.S."/>
            <person name="Broomall S.M."/>
            <person name="McNew L.A."/>
            <person name="Daligault H."/>
            <person name="Chapman C."/>
            <person name="Bruce D."/>
            <person name="Karavis M."/>
            <person name="Krepps M."/>
            <person name="McGregor P.A."/>
            <person name="Hong C."/>
            <person name="Park K.H."/>
            <person name="Akmal A."/>
            <person name="Feldman A."/>
            <person name="Lin J.S."/>
            <person name="Chang W.E."/>
            <person name="Higgs B.W."/>
            <person name="Demirev P."/>
            <person name="Lindquist J."/>
            <person name="Liem A."/>
            <person name="Fochler E."/>
            <person name="Read T.D."/>
            <person name="Tapia R."/>
            <person name="Johnson S."/>
            <person name="Bishop-Lilly K.A."/>
            <person name="Detter C."/>
            <person name="Han C."/>
            <person name="Sozhamannan S."/>
            <person name="Rosenzweig C.N."/>
            <person name="Skowronski E.W."/>
        </authorList>
    </citation>
    <scope>NUCLEOTIDE SEQUENCE [LARGE SCALE GENOMIC DNA]</scope>
    <source>
        <strain evidence="4 5">CC-PW-9</strain>
    </source>
</reference>
<organism evidence="4 5">
    <name type="scientific">Idiomarina tyrosinivorans</name>
    <dbReference type="NCBI Taxonomy" id="1445662"/>
    <lineage>
        <taxon>Bacteria</taxon>
        <taxon>Pseudomonadati</taxon>
        <taxon>Pseudomonadota</taxon>
        <taxon>Gammaproteobacteria</taxon>
        <taxon>Alteromonadales</taxon>
        <taxon>Idiomarinaceae</taxon>
        <taxon>Idiomarina</taxon>
    </lineage>
</organism>
<dbReference type="EC" id="3.1.4.58" evidence="2"/>
<accession>A0A432ZRY7</accession>
<dbReference type="InterPro" id="IPR009097">
    <property type="entry name" value="Cyclic_Pdiesterase"/>
</dbReference>
<feature type="domain" description="Phosphoesterase HXTX" evidence="3">
    <location>
        <begin position="22"/>
        <end position="90"/>
    </location>
</feature>
<protein>
    <recommendedName>
        <fullName evidence="2">RNA 2',3'-cyclic phosphodiesterase</fullName>
        <shortName evidence="2">RNA 2',3'-CPDase</shortName>
        <ecNumber evidence="2">3.1.4.58</ecNumber>
    </recommendedName>
</protein>
<keyword evidence="5" id="KW-1185">Reference proteome</keyword>
<evidence type="ECO:0000313" key="4">
    <source>
        <dbReference type="EMBL" id="RUO80674.1"/>
    </source>
</evidence>
<sequence length="176" mass="20303">MSDHTKTTQRLFLGLDLLTPEKQALADWQYRHLNHPRHAVYWGNYHLTLGFFGACTQQQRDALVERISNVERPTLTSQFGLLGYWPESRTVYLAPSQPNASLNAFAGQLRQHLAINDERPFAPHISLIRGAKEPAQMMGNPANFRIRWTALTLFWSKPTEQGVRYQPLARWPLPLR</sequence>
<gene>
    <name evidence="4" type="ORF">CWI84_03550</name>
</gene>
<keyword evidence="1 2" id="KW-0378">Hydrolase</keyword>
<dbReference type="EMBL" id="PIQH01000003">
    <property type="protein sequence ID" value="RUO80674.1"/>
    <property type="molecule type" value="Genomic_DNA"/>
</dbReference>
<dbReference type="HAMAP" id="MF_01940">
    <property type="entry name" value="RNA_CPDase"/>
    <property type="match status" value="1"/>
</dbReference>
<dbReference type="SUPFAM" id="SSF55144">
    <property type="entry name" value="LigT-like"/>
    <property type="match status" value="1"/>
</dbReference>
<proteinExistence type="inferred from homology"/>
<name>A0A432ZRY7_9GAMM</name>
<feature type="active site" description="Proton donor" evidence="2">
    <location>
        <position position="46"/>
    </location>
</feature>
<dbReference type="NCBIfam" id="TIGR02258">
    <property type="entry name" value="2_5_ligase"/>
    <property type="match status" value="1"/>
</dbReference>
<evidence type="ECO:0000256" key="1">
    <source>
        <dbReference type="ARBA" id="ARBA00022801"/>
    </source>
</evidence>
<dbReference type="AlphaFoldDB" id="A0A432ZRY7"/>
<evidence type="ECO:0000259" key="3">
    <source>
        <dbReference type="Pfam" id="PF02834"/>
    </source>
</evidence>
<comment type="function">
    <text evidence="2">Hydrolyzes RNA 2',3'-cyclic phosphodiester to an RNA 2'-phosphomonoester.</text>
</comment>
<dbReference type="Pfam" id="PF02834">
    <property type="entry name" value="LigT_PEase"/>
    <property type="match status" value="1"/>
</dbReference>
<dbReference type="OrthoDB" id="7061261at2"/>
<dbReference type="InterPro" id="IPR014051">
    <property type="entry name" value="Phosphoesterase_HXTX"/>
</dbReference>
<comment type="catalytic activity">
    <reaction evidence="2">
        <text>a 3'-end 2',3'-cyclophospho-ribonucleotide-RNA + H2O = a 3'-end 2'-phospho-ribonucleotide-RNA + H(+)</text>
        <dbReference type="Rhea" id="RHEA:11828"/>
        <dbReference type="Rhea" id="RHEA-COMP:10464"/>
        <dbReference type="Rhea" id="RHEA-COMP:17353"/>
        <dbReference type="ChEBI" id="CHEBI:15377"/>
        <dbReference type="ChEBI" id="CHEBI:15378"/>
        <dbReference type="ChEBI" id="CHEBI:83064"/>
        <dbReference type="ChEBI" id="CHEBI:173113"/>
        <dbReference type="EC" id="3.1.4.58"/>
    </reaction>
</comment>
<dbReference type="GO" id="GO:0004113">
    <property type="term" value="F:2',3'-cyclic-nucleotide 3'-phosphodiesterase activity"/>
    <property type="evidence" value="ECO:0007669"/>
    <property type="project" value="InterPro"/>
</dbReference>
<feature type="short sequence motif" description="HXTX 1" evidence="2">
    <location>
        <begin position="46"/>
        <end position="49"/>
    </location>
</feature>
<dbReference type="RefSeq" id="WP_126841207.1">
    <property type="nucleotide sequence ID" value="NZ_PIQH01000003.1"/>
</dbReference>
<feature type="active site" description="Proton acceptor" evidence="2">
    <location>
        <position position="124"/>
    </location>
</feature>
<dbReference type="GO" id="GO:0008664">
    <property type="term" value="F:RNA 2',3'-cyclic 3'-phosphodiesterase activity"/>
    <property type="evidence" value="ECO:0007669"/>
    <property type="project" value="UniProtKB-EC"/>
</dbReference>
<dbReference type="Proteomes" id="UP000287996">
    <property type="component" value="Unassembled WGS sequence"/>
</dbReference>
<dbReference type="PANTHER" id="PTHR35561:SF1">
    <property type="entry name" value="RNA 2',3'-CYCLIC PHOSPHODIESTERASE"/>
    <property type="match status" value="1"/>
</dbReference>
<comment type="caution">
    <text evidence="2">Lacks conserved residue(s) required for the propagation of feature annotation.</text>
</comment>
<evidence type="ECO:0000256" key="2">
    <source>
        <dbReference type="HAMAP-Rule" id="MF_01940"/>
    </source>
</evidence>
<dbReference type="Gene3D" id="3.90.1140.10">
    <property type="entry name" value="Cyclic phosphodiesterase"/>
    <property type="match status" value="1"/>
</dbReference>
<evidence type="ECO:0000313" key="5">
    <source>
        <dbReference type="Proteomes" id="UP000287996"/>
    </source>
</evidence>
<comment type="similarity">
    <text evidence="2">Belongs to the 2H phosphoesterase superfamily. ThpR family.</text>
</comment>